<dbReference type="Pfam" id="PF03061">
    <property type="entry name" value="4HBT"/>
    <property type="match status" value="1"/>
</dbReference>
<dbReference type="InterPro" id="IPR006683">
    <property type="entry name" value="Thioestr_dom"/>
</dbReference>
<protein>
    <submittedName>
        <fullName evidence="4">PaaI family thioesterase</fullName>
    </submittedName>
</protein>
<proteinExistence type="inferred from homology"/>
<accession>A0A2Z4JS61</accession>
<dbReference type="PANTHER" id="PTHR21660:SF1">
    <property type="entry name" value="ACYL-COENZYME A THIOESTERASE 13"/>
    <property type="match status" value="1"/>
</dbReference>
<dbReference type="RefSeq" id="WP_112204168.1">
    <property type="nucleotide sequence ID" value="NZ_CBCSBS010000001.1"/>
</dbReference>
<keyword evidence="9" id="KW-1185">Reference proteome</keyword>
<dbReference type="SUPFAM" id="SSF54637">
    <property type="entry name" value="Thioesterase/thiol ester dehydrase-isomerase"/>
    <property type="match status" value="1"/>
</dbReference>
<dbReference type="CDD" id="cd03443">
    <property type="entry name" value="PaaI_thioesterase"/>
    <property type="match status" value="1"/>
</dbReference>
<dbReference type="AlphaFoldDB" id="A0A2Z4JS61"/>
<reference evidence="4" key="3">
    <citation type="journal article" date="2019" name="Int. J. Syst. Evol. Microbiol.">
        <title>Polynucleobacter paneuropaeus sp. nov., characterized by six strains isolated from freshwater lakes located along a 3000 km north-south cross-section across Europe.</title>
        <authorList>
            <person name="Hoetzinger M."/>
            <person name="Schmidt J."/>
            <person name="Pitt A."/>
            <person name="Koll U."/>
            <person name="Lang E."/>
            <person name="Hahn M.W."/>
        </authorList>
    </citation>
    <scope>NUCLEOTIDE SEQUENCE</scope>
    <source>
        <strain evidence="4">MG-25-Pas1-D2</strain>
    </source>
</reference>
<reference evidence="8" key="1">
    <citation type="submission" date="2018-06" db="EMBL/GenBank/DDBJ databases">
        <title>Description of a new Polynucleobacter species.</title>
        <authorList>
            <person name="Hahn M.W."/>
        </authorList>
    </citation>
    <scope>NUCLEOTIDE SEQUENCE [LARGE SCALE GENOMIC DNA]</scope>
    <source>
        <strain evidence="8">MG-25-Pas1-D2</strain>
    </source>
</reference>
<reference evidence="5" key="4">
    <citation type="journal article" date="2021" name="Genome Biol. Evol.">
        <title>Continental-Scale Gene Flow Prevents Allopatric Divergence of Pelagic Freshwater Bacteria.</title>
        <authorList>
            <person name="Hoetzinger M."/>
            <person name="Pitt A."/>
            <person name="Huemer A."/>
            <person name="Hahn M.W."/>
        </authorList>
    </citation>
    <scope>NUCLEOTIDE SEQUENCE</scope>
    <source>
        <strain evidence="6">AP-YLGG-20-G6</strain>
        <strain evidence="5">SM1-W8</strain>
    </source>
</reference>
<dbReference type="Proteomes" id="UP000762271">
    <property type="component" value="Unassembled WGS sequence"/>
</dbReference>
<dbReference type="PANTHER" id="PTHR21660">
    <property type="entry name" value="THIOESTERASE SUPERFAMILY MEMBER-RELATED"/>
    <property type="match status" value="1"/>
</dbReference>
<dbReference type="NCBIfam" id="TIGR00369">
    <property type="entry name" value="unchar_dom_1"/>
    <property type="match status" value="1"/>
</dbReference>
<comment type="similarity">
    <text evidence="1">Belongs to the thioesterase PaaI family.</text>
</comment>
<reference evidence="7 9" key="2">
    <citation type="submission" date="2018-06" db="EMBL/GenBank/DDBJ databases">
        <title>Genome of strain Polynucleobacter sp. FUKU-NW-11.</title>
        <authorList>
            <person name="Hahn M.W."/>
        </authorList>
    </citation>
    <scope>NUCLEOTIDE SEQUENCE [LARGE SCALE GENOMIC DNA]</scope>
    <source>
        <strain evidence="7">FUKU-NW-11</strain>
        <strain evidence="9">FUKU-NW11</strain>
    </source>
</reference>
<dbReference type="Proteomes" id="UP000783102">
    <property type="component" value="Unassembled WGS sequence"/>
</dbReference>
<dbReference type="InterPro" id="IPR039298">
    <property type="entry name" value="ACOT13"/>
</dbReference>
<dbReference type="EMBL" id="QMCH01000003">
    <property type="protein sequence ID" value="RAZ42332.1"/>
    <property type="molecule type" value="Genomic_DNA"/>
</dbReference>
<name>A0A2Z4JS61_9BURK</name>
<dbReference type="Proteomes" id="UP000251072">
    <property type="component" value="Unassembled WGS sequence"/>
</dbReference>
<evidence type="ECO:0000313" key="7">
    <source>
        <dbReference type="EMBL" id="RAZ42332.1"/>
    </source>
</evidence>
<dbReference type="InterPro" id="IPR029069">
    <property type="entry name" value="HotDog_dom_sf"/>
</dbReference>
<sequence>MTSTHSSPTSIPSVDYFGLDIPFLAHLGVVPEYAKEGKALISLDLKPEHLNSFQVAQGGVIMAILDFAMSAAARSTFNHPLGATTVDMTTSFLRPSRGKLMVEGKVLKSGKSIQYCEAVVINAAGEITAKSSGSFMLRAK</sequence>
<keyword evidence="2" id="KW-0378">Hydrolase</keyword>
<feature type="domain" description="Thioesterase" evidence="3">
    <location>
        <begin position="56"/>
        <end position="126"/>
    </location>
</feature>
<evidence type="ECO:0000313" key="6">
    <source>
        <dbReference type="EMBL" id="MBT8590474.1"/>
    </source>
</evidence>
<gene>
    <name evidence="7" type="ORF">DP176_07240</name>
    <name evidence="6" type="ORF">G6693_00845</name>
    <name evidence="5" type="ORF">G6731_02775</name>
    <name evidence="4" type="ORF">Pas1_04485</name>
</gene>
<dbReference type="GO" id="GO:0047617">
    <property type="term" value="F:fatty acyl-CoA hydrolase activity"/>
    <property type="evidence" value="ECO:0007669"/>
    <property type="project" value="InterPro"/>
</dbReference>
<evidence type="ECO:0000313" key="8">
    <source>
        <dbReference type="Proteomes" id="UP000248592"/>
    </source>
</evidence>
<organism evidence="4 8">
    <name type="scientific">Polynucleobacter paneuropaeus</name>
    <dbReference type="NCBI Taxonomy" id="2527775"/>
    <lineage>
        <taxon>Bacteria</taxon>
        <taxon>Pseudomonadati</taxon>
        <taxon>Pseudomonadota</taxon>
        <taxon>Betaproteobacteria</taxon>
        <taxon>Burkholderiales</taxon>
        <taxon>Burkholderiaceae</taxon>
        <taxon>Polynucleobacter</taxon>
    </lineage>
</organism>
<dbReference type="Gene3D" id="3.10.129.10">
    <property type="entry name" value="Hotdog Thioesterase"/>
    <property type="match status" value="1"/>
</dbReference>
<evidence type="ECO:0000259" key="3">
    <source>
        <dbReference type="Pfam" id="PF03061"/>
    </source>
</evidence>
<dbReference type="EMBL" id="JAANEY010000001">
    <property type="protein sequence ID" value="MBT8550884.1"/>
    <property type="molecule type" value="Genomic_DNA"/>
</dbReference>
<dbReference type="InterPro" id="IPR003736">
    <property type="entry name" value="PAAI_dom"/>
</dbReference>
<dbReference type="OrthoDB" id="4717506at2"/>
<evidence type="ECO:0000256" key="2">
    <source>
        <dbReference type="ARBA" id="ARBA00022801"/>
    </source>
</evidence>
<dbReference type="Proteomes" id="UP000248592">
    <property type="component" value="Chromosome"/>
</dbReference>
<dbReference type="EMBL" id="CP030085">
    <property type="protein sequence ID" value="AWW49705.1"/>
    <property type="molecule type" value="Genomic_DNA"/>
</dbReference>
<dbReference type="GeneID" id="66832253"/>
<evidence type="ECO:0000313" key="9">
    <source>
        <dbReference type="Proteomes" id="UP000251072"/>
    </source>
</evidence>
<evidence type="ECO:0000313" key="4">
    <source>
        <dbReference type="EMBL" id="AWW49705.1"/>
    </source>
</evidence>
<evidence type="ECO:0000256" key="1">
    <source>
        <dbReference type="ARBA" id="ARBA00008324"/>
    </source>
</evidence>
<dbReference type="EMBL" id="JAANGI010000001">
    <property type="protein sequence ID" value="MBT8590474.1"/>
    <property type="molecule type" value="Genomic_DNA"/>
</dbReference>
<dbReference type="KEGG" id="poh:DPM16_04595"/>
<evidence type="ECO:0000313" key="5">
    <source>
        <dbReference type="EMBL" id="MBT8550884.1"/>
    </source>
</evidence>